<proteinExistence type="predicted"/>
<comment type="caution">
    <text evidence="2">The sequence shown here is derived from an EMBL/GenBank/DDBJ whole genome shotgun (WGS) entry which is preliminary data.</text>
</comment>
<name>X0YDM3_9ZZZZ</name>
<sequence>MKYLKINEAELISKGAIYTAKEISEQPLIWERTYEKFILERNSIMEFWSTDIKECKKIILTGAGTSAYIGYSLEGAFQKYTGITTVSIATTHLVTHPADYLQANVPTLIISFARSGNSPESVAAAKLADTFCNECYHLVITCDEEGQLAKYKSKKGKYNFILPPESNDKS</sequence>
<dbReference type="Gene3D" id="3.40.50.10490">
    <property type="entry name" value="Glucose-6-phosphate isomerase like protein, domain 1"/>
    <property type="match status" value="1"/>
</dbReference>
<dbReference type="InterPro" id="IPR046348">
    <property type="entry name" value="SIS_dom_sf"/>
</dbReference>
<dbReference type="EMBL" id="BART01007082">
    <property type="protein sequence ID" value="GAG53945.1"/>
    <property type="molecule type" value="Genomic_DNA"/>
</dbReference>
<dbReference type="GO" id="GO:1901135">
    <property type="term" value="P:carbohydrate derivative metabolic process"/>
    <property type="evidence" value="ECO:0007669"/>
    <property type="project" value="InterPro"/>
</dbReference>
<feature type="domain" description="SIS" evidence="1">
    <location>
        <begin position="48"/>
        <end position="170"/>
    </location>
</feature>
<dbReference type="Pfam" id="PF01380">
    <property type="entry name" value="SIS"/>
    <property type="match status" value="1"/>
</dbReference>
<gene>
    <name evidence="2" type="ORF">S01H4_16161</name>
</gene>
<dbReference type="PROSITE" id="PS51464">
    <property type="entry name" value="SIS"/>
    <property type="match status" value="1"/>
</dbReference>
<evidence type="ECO:0000259" key="1">
    <source>
        <dbReference type="PROSITE" id="PS51464"/>
    </source>
</evidence>
<evidence type="ECO:0000313" key="2">
    <source>
        <dbReference type="EMBL" id="GAG53945.1"/>
    </source>
</evidence>
<protein>
    <recommendedName>
        <fullName evidence="1">SIS domain-containing protein</fullName>
    </recommendedName>
</protein>
<dbReference type="SUPFAM" id="SSF53697">
    <property type="entry name" value="SIS domain"/>
    <property type="match status" value="1"/>
</dbReference>
<dbReference type="InterPro" id="IPR001347">
    <property type="entry name" value="SIS_dom"/>
</dbReference>
<dbReference type="GO" id="GO:0097367">
    <property type="term" value="F:carbohydrate derivative binding"/>
    <property type="evidence" value="ECO:0007669"/>
    <property type="project" value="InterPro"/>
</dbReference>
<feature type="non-terminal residue" evidence="2">
    <location>
        <position position="170"/>
    </location>
</feature>
<reference evidence="2" key="1">
    <citation type="journal article" date="2014" name="Front. Microbiol.">
        <title>High frequency of phylogenetically diverse reductive dehalogenase-homologous genes in deep subseafloor sedimentary metagenomes.</title>
        <authorList>
            <person name="Kawai M."/>
            <person name="Futagami T."/>
            <person name="Toyoda A."/>
            <person name="Takaki Y."/>
            <person name="Nishi S."/>
            <person name="Hori S."/>
            <person name="Arai W."/>
            <person name="Tsubouchi T."/>
            <person name="Morono Y."/>
            <person name="Uchiyama I."/>
            <person name="Ito T."/>
            <person name="Fujiyama A."/>
            <person name="Inagaki F."/>
            <person name="Takami H."/>
        </authorList>
    </citation>
    <scope>NUCLEOTIDE SEQUENCE</scope>
    <source>
        <strain evidence="2">Expedition CK06-06</strain>
    </source>
</reference>
<accession>X0YDM3</accession>
<dbReference type="AlphaFoldDB" id="X0YDM3"/>
<organism evidence="2">
    <name type="scientific">marine sediment metagenome</name>
    <dbReference type="NCBI Taxonomy" id="412755"/>
    <lineage>
        <taxon>unclassified sequences</taxon>
        <taxon>metagenomes</taxon>
        <taxon>ecological metagenomes</taxon>
    </lineage>
</organism>